<protein>
    <submittedName>
        <fullName evidence="2">Uncharacterized protein</fullName>
    </submittedName>
</protein>
<gene>
    <name evidence="2" type="ORF">Vbra_7134</name>
</gene>
<dbReference type="InParanoid" id="A0A0G4EF59"/>
<name>A0A0G4EF59_VITBC</name>
<evidence type="ECO:0000256" key="1">
    <source>
        <dbReference type="SAM" id="MobiDB-lite"/>
    </source>
</evidence>
<sequence length="220" mass="24348">MSGGLMLEENAHDDGYGGPSTGRVSGRKRKSIWRYLVQRGVMDDEAEALCDAYEEGAEEYVCALAYWPPAMFERYRALKDVAEVFKIDHPFLSVLMPDERVKVEALVYAKKAIGHMASLTTAETHYKQVAVRPMVGVVPEMDARASASRVKPIETPPVRGPIVRLWADGLVEREGMATPHRQKGPKATKPTAQGGVAKASLWWPVKWLVGGCIMMPTHID</sequence>
<organism evidence="2 3">
    <name type="scientific">Vitrella brassicaformis (strain CCMP3155)</name>
    <dbReference type="NCBI Taxonomy" id="1169540"/>
    <lineage>
        <taxon>Eukaryota</taxon>
        <taxon>Sar</taxon>
        <taxon>Alveolata</taxon>
        <taxon>Colpodellida</taxon>
        <taxon>Vitrellaceae</taxon>
        <taxon>Vitrella</taxon>
    </lineage>
</organism>
<keyword evidence="3" id="KW-1185">Reference proteome</keyword>
<dbReference type="AlphaFoldDB" id="A0A0G4EF59"/>
<reference evidence="2 3" key="1">
    <citation type="submission" date="2014-11" db="EMBL/GenBank/DDBJ databases">
        <authorList>
            <person name="Zhu J."/>
            <person name="Qi W."/>
            <person name="Song R."/>
        </authorList>
    </citation>
    <scope>NUCLEOTIDE SEQUENCE [LARGE SCALE GENOMIC DNA]</scope>
</reference>
<accession>A0A0G4EF59</accession>
<feature type="region of interest" description="Disordered" evidence="1">
    <location>
        <begin position="1"/>
        <end position="25"/>
    </location>
</feature>
<evidence type="ECO:0000313" key="2">
    <source>
        <dbReference type="EMBL" id="CEL94154.1"/>
    </source>
</evidence>
<dbReference type="EMBL" id="CDMY01000209">
    <property type="protein sequence ID" value="CEL94154.1"/>
    <property type="molecule type" value="Genomic_DNA"/>
</dbReference>
<evidence type="ECO:0000313" key="3">
    <source>
        <dbReference type="Proteomes" id="UP000041254"/>
    </source>
</evidence>
<dbReference type="VEuPathDB" id="CryptoDB:Vbra_7134"/>
<dbReference type="Proteomes" id="UP000041254">
    <property type="component" value="Unassembled WGS sequence"/>
</dbReference>
<proteinExistence type="predicted"/>